<evidence type="ECO:0000313" key="3">
    <source>
        <dbReference type="Proteomes" id="UP000199086"/>
    </source>
</evidence>
<dbReference type="RefSeq" id="WP_092612207.1">
    <property type="nucleotide sequence ID" value="NZ_FMYF01000009.1"/>
</dbReference>
<dbReference type="STRING" id="1577474.GA0111570_109130"/>
<protein>
    <submittedName>
        <fullName evidence="2">Uncharacterized protein</fullName>
    </submittedName>
</protein>
<feature type="compositionally biased region" description="Low complexity" evidence="1">
    <location>
        <begin position="311"/>
        <end position="333"/>
    </location>
</feature>
<dbReference type="OrthoDB" id="4382201at2"/>
<dbReference type="AlphaFoldDB" id="A0A1G6HGD4"/>
<organism evidence="2 3">
    <name type="scientific">Raineyella antarctica</name>
    <dbReference type="NCBI Taxonomy" id="1577474"/>
    <lineage>
        <taxon>Bacteria</taxon>
        <taxon>Bacillati</taxon>
        <taxon>Actinomycetota</taxon>
        <taxon>Actinomycetes</taxon>
        <taxon>Propionibacteriales</taxon>
        <taxon>Propionibacteriaceae</taxon>
        <taxon>Raineyella</taxon>
    </lineage>
</organism>
<accession>A0A1G6HGD4</accession>
<name>A0A1G6HGD4_9ACTN</name>
<keyword evidence="3" id="KW-1185">Reference proteome</keyword>
<evidence type="ECO:0000313" key="2">
    <source>
        <dbReference type="EMBL" id="SDB93271.1"/>
    </source>
</evidence>
<sequence>MQRSQDARRAIEKKYGFAPVGEAAAQRDFAAYSMVDAQRATTIGQDGKRVVAETDVEKLRRLMLGAATQAGSEAGYVQALWRAGVLTRPRYAAGTSDVVVGYSVALRPESGRAPFWHAAGKVHKSLTLPNVRVRYVDSPEAAALAAATWATYTGATPAPNQQKGVEGREHEALAGAAREVARFTTGTLPGLGEEGVRRSVARDVAGLLALVAQRVEPAGRGPWMRATDAVLREARGTKKGASTVQPVHSGLARAARLIAQAGSSDDVAGWTAVLDQLGRTVEALAEADVARRQLEDASYLRSRASQVLAGLGAGQAPPARVADRAAGTAAGRVLPRLPGAEQDR</sequence>
<evidence type="ECO:0000256" key="1">
    <source>
        <dbReference type="SAM" id="MobiDB-lite"/>
    </source>
</evidence>
<feature type="region of interest" description="Disordered" evidence="1">
    <location>
        <begin position="311"/>
        <end position="344"/>
    </location>
</feature>
<dbReference type="Proteomes" id="UP000199086">
    <property type="component" value="Unassembled WGS sequence"/>
</dbReference>
<reference evidence="2 3" key="1">
    <citation type="submission" date="2016-06" db="EMBL/GenBank/DDBJ databases">
        <authorList>
            <person name="Olsen C.W."/>
            <person name="Carey S."/>
            <person name="Hinshaw L."/>
            <person name="Karasin A.I."/>
        </authorList>
    </citation>
    <scope>NUCLEOTIDE SEQUENCE [LARGE SCALE GENOMIC DNA]</scope>
    <source>
        <strain evidence="2 3">LZ-22</strain>
    </source>
</reference>
<gene>
    <name evidence="2" type="ORF">GA0111570_109130</name>
</gene>
<dbReference type="EMBL" id="FMYF01000009">
    <property type="protein sequence ID" value="SDB93271.1"/>
    <property type="molecule type" value="Genomic_DNA"/>
</dbReference>
<proteinExistence type="predicted"/>